<evidence type="ECO:0000313" key="3">
    <source>
        <dbReference type="EMBL" id="KAK7458040.1"/>
    </source>
</evidence>
<keyword evidence="2" id="KW-0812">Transmembrane</keyword>
<protein>
    <submittedName>
        <fullName evidence="3">Uncharacterized protein</fullName>
    </submittedName>
</protein>
<organism evidence="3 4">
    <name type="scientific">Marasmiellus scandens</name>
    <dbReference type="NCBI Taxonomy" id="2682957"/>
    <lineage>
        <taxon>Eukaryota</taxon>
        <taxon>Fungi</taxon>
        <taxon>Dikarya</taxon>
        <taxon>Basidiomycota</taxon>
        <taxon>Agaricomycotina</taxon>
        <taxon>Agaricomycetes</taxon>
        <taxon>Agaricomycetidae</taxon>
        <taxon>Agaricales</taxon>
        <taxon>Marasmiineae</taxon>
        <taxon>Omphalotaceae</taxon>
        <taxon>Marasmiellus</taxon>
    </lineage>
</organism>
<name>A0ABR1JGP9_9AGAR</name>
<proteinExistence type="predicted"/>
<keyword evidence="2" id="KW-1133">Transmembrane helix</keyword>
<dbReference type="EMBL" id="JBANRG010000018">
    <property type="protein sequence ID" value="KAK7458040.1"/>
    <property type="molecule type" value="Genomic_DNA"/>
</dbReference>
<feature type="transmembrane region" description="Helical" evidence="2">
    <location>
        <begin position="102"/>
        <end position="123"/>
    </location>
</feature>
<evidence type="ECO:0000256" key="2">
    <source>
        <dbReference type="SAM" id="Phobius"/>
    </source>
</evidence>
<comment type="caution">
    <text evidence="3">The sequence shown here is derived from an EMBL/GenBank/DDBJ whole genome shotgun (WGS) entry which is preliminary data.</text>
</comment>
<evidence type="ECO:0000313" key="4">
    <source>
        <dbReference type="Proteomes" id="UP001498398"/>
    </source>
</evidence>
<gene>
    <name evidence="3" type="ORF">VKT23_009950</name>
</gene>
<feature type="region of interest" description="Disordered" evidence="1">
    <location>
        <begin position="1"/>
        <end position="64"/>
    </location>
</feature>
<feature type="compositionally biased region" description="Low complexity" evidence="1">
    <location>
        <begin position="14"/>
        <end position="43"/>
    </location>
</feature>
<reference evidence="3 4" key="1">
    <citation type="submission" date="2024-01" db="EMBL/GenBank/DDBJ databases">
        <title>A draft genome for the cacao thread blight pathogen Marasmiellus scandens.</title>
        <authorList>
            <person name="Baruah I.K."/>
            <person name="Leung J."/>
            <person name="Bukari Y."/>
            <person name="Amoako-Attah I."/>
            <person name="Meinhardt L.W."/>
            <person name="Bailey B.A."/>
            <person name="Cohen S.P."/>
        </authorList>
    </citation>
    <scope>NUCLEOTIDE SEQUENCE [LARGE SCALE GENOMIC DNA]</scope>
    <source>
        <strain evidence="3 4">GH-19</strain>
    </source>
</reference>
<keyword evidence="4" id="KW-1185">Reference proteome</keyword>
<dbReference type="Proteomes" id="UP001498398">
    <property type="component" value="Unassembled WGS sequence"/>
</dbReference>
<evidence type="ECO:0000256" key="1">
    <source>
        <dbReference type="SAM" id="MobiDB-lite"/>
    </source>
</evidence>
<keyword evidence="2" id="KW-0472">Membrane</keyword>
<sequence length="310" mass="33503">MSPPSTPTAPPNPTAEAPTNPTMPLLPSSHSSESTSSSAGDSSIIIDGTADGRPGPTSVTSTDQFSGLSTTISLSSSIQAQASSIEEATPDQSKHEPNLKLVLIPISTFATLLAIIIIAFFIFRRWKLKKRQQGFIDRNHDLLNGRSSNNKSVPEELPDFASLTLPRQSNVLRSMLSQLPGNDYSAMVEENLRVRPYTLKYDSVNRHIPSLSPFLASNSDPSSVVTGEQDSGAVTASEPWFNTRNQSGAPDAIHNLQRRPFSIDSASGPETRTLAMVFTLRRHIQRLEARLNSDIPSVSASSGPPPTYHT</sequence>
<feature type="compositionally biased region" description="Pro residues" evidence="1">
    <location>
        <begin position="1"/>
        <end position="13"/>
    </location>
</feature>
<accession>A0ABR1JGP9</accession>